<dbReference type="InterPro" id="IPR008983">
    <property type="entry name" value="Tumour_necrosis_fac-like_dom"/>
</dbReference>
<proteinExistence type="predicted"/>
<keyword evidence="4" id="KW-1185">Reference proteome</keyword>
<dbReference type="AlphaFoldDB" id="A0AAV2NGE6"/>
<dbReference type="EMBL" id="OZ034837">
    <property type="protein sequence ID" value="CAL1678722.1"/>
    <property type="molecule type" value="Genomic_DNA"/>
</dbReference>
<name>A0AAV2NGE6_9HYME</name>
<evidence type="ECO:0008006" key="5">
    <source>
        <dbReference type="Google" id="ProtNLM"/>
    </source>
</evidence>
<feature type="compositionally biased region" description="Basic and acidic residues" evidence="1">
    <location>
        <begin position="261"/>
        <end position="273"/>
    </location>
</feature>
<feature type="transmembrane region" description="Helical" evidence="2">
    <location>
        <begin position="68"/>
        <end position="87"/>
    </location>
</feature>
<keyword evidence="2" id="KW-0812">Transmembrane</keyword>
<feature type="compositionally biased region" description="Basic residues" evidence="1">
    <location>
        <begin position="274"/>
        <end position="291"/>
    </location>
</feature>
<dbReference type="SUPFAM" id="SSF49842">
    <property type="entry name" value="TNF-like"/>
    <property type="match status" value="1"/>
</dbReference>
<feature type="region of interest" description="Disordered" evidence="1">
    <location>
        <begin position="261"/>
        <end position="291"/>
    </location>
</feature>
<dbReference type="Proteomes" id="UP001497644">
    <property type="component" value="Chromosome 14"/>
</dbReference>
<evidence type="ECO:0000256" key="2">
    <source>
        <dbReference type="SAM" id="Phobius"/>
    </source>
</evidence>
<dbReference type="Gene3D" id="2.60.120.40">
    <property type="match status" value="1"/>
</dbReference>
<evidence type="ECO:0000313" key="3">
    <source>
        <dbReference type="EMBL" id="CAL1678722.1"/>
    </source>
</evidence>
<protein>
    <recommendedName>
        <fullName evidence="5">TNF family profile domain-containing protein</fullName>
    </recommendedName>
</protein>
<evidence type="ECO:0000256" key="1">
    <source>
        <dbReference type="SAM" id="MobiDB-lite"/>
    </source>
</evidence>
<sequence length="444" mass="51168">MAKIKISWPKNIGKLIKKADFTNLKQNIHTKLSWSKHNSKLTKFNADLTNLKQNINVNANNLVCKKDILLLILTIILTFLVIDRLILTNTTQNANVIHIYQIFDEEIQQMLHEKIKDLEVRVNNLVLKFRYCNRLINIRQIYWIEDSESFICKSANLSETENDDDSNTTSTILNLDDSTIPSASAQSLAGQNYVLKRNISKISDIIFPIMSPISLIKNNLIEPEIKDLSRQKRAILKIETQNHTTTKDEKAGNDTVDIQRESRARKLWRDEGRRGKKRQNRRRPKRSRRRLSPAVVTFVGAIPEQEINTVYIGPWIKSNRNNSLYDLSKFHMVEENYAIEIAISGLYMISVQIFYFGKSINHSYWVLLKSEGSSTEQKLITCAIASVSAASEVSCYTSVTTYLQPGDRLSIQQQERNRLVNMREGYSQIQLVLLANDRHRRGLT</sequence>
<organism evidence="3 4">
    <name type="scientific">Lasius platythorax</name>
    <dbReference type="NCBI Taxonomy" id="488582"/>
    <lineage>
        <taxon>Eukaryota</taxon>
        <taxon>Metazoa</taxon>
        <taxon>Ecdysozoa</taxon>
        <taxon>Arthropoda</taxon>
        <taxon>Hexapoda</taxon>
        <taxon>Insecta</taxon>
        <taxon>Pterygota</taxon>
        <taxon>Neoptera</taxon>
        <taxon>Endopterygota</taxon>
        <taxon>Hymenoptera</taxon>
        <taxon>Apocrita</taxon>
        <taxon>Aculeata</taxon>
        <taxon>Formicoidea</taxon>
        <taxon>Formicidae</taxon>
        <taxon>Formicinae</taxon>
        <taxon>Lasius</taxon>
        <taxon>Lasius</taxon>
    </lineage>
</organism>
<evidence type="ECO:0000313" key="4">
    <source>
        <dbReference type="Proteomes" id="UP001497644"/>
    </source>
</evidence>
<reference evidence="3" key="1">
    <citation type="submission" date="2024-04" db="EMBL/GenBank/DDBJ databases">
        <authorList>
            <consortium name="Molecular Ecology Group"/>
        </authorList>
    </citation>
    <scope>NUCLEOTIDE SEQUENCE</scope>
</reference>
<keyword evidence="2" id="KW-1133">Transmembrane helix</keyword>
<gene>
    <name evidence="3" type="ORF">LPLAT_LOCUS4513</name>
</gene>
<accession>A0AAV2NGE6</accession>
<keyword evidence="2" id="KW-0472">Membrane</keyword>